<feature type="compositionally biased region" description="Low complexity" evidence="1">
    <location>
        <begin position="458"/>
        <end position="476"/>
    </location>
</feature>
<dbReference type="GeneTree" id="ENSGT00950000183156"/>
<dbReference type="CDD" id="cd22060">
    <property type="entry name" value="WH2_MTSS1"/>
    <property type="match status" value="1"/>
</dbReference>
<dbReference type="GO" id="GO:0005096">
    <property type="term" value="F:GTPase activator activity"/>
    <property type="evidence" value="ECO:0007669"/>
    <property type="project" value="Ensembl"/>
</dbReference>
<dbReference type="GO" id="GO:0003785">
    <property type="term" value="F:actin monomer binding"/>
    <property type="evidence" value="ECO:0007669"/>
    <property type="project" value="Ensembl"/>
</dbReference>
<evidence type="ECO:0000259" key="2">
    <source>
        <dbReference type="PROSITE" id="PS51338"/>
    </source>
</evidence>
<dbReference type="Ensembl" id="ENSEAST00005078111.1">
    <property type="protein sequence ID" value="ENSEASP00005042242.1"/>
    <property type="gene ID" value="ENSEASG00005013371.2"/>
</dbReference>
<dbReference type="GO" id="GO:0036120">
    <property type="term" value="P:cellular response to platelet-derived growth factor stimulus"/>
    <property type="evidence" value="ECO:0007669"/>
    <property type="project" value="Ensembl"/>
</dbReference>
<reference evidence="3" key="2">
    <citation type="submission" date="2025-08" db="UniProtKB">
        <authorList>
            <consortium name="Ensembl"/>
        </authorList>
    </citation>
    <scope>IDENTIFICATION</scope>
</reference>
<accession>A0A9L0IWU1</accession>
<dbReference type="GO" id="GO:0009898">
    <property type="term" value="C:cytoplasmic side of plasma membrane"/>
    <property type="evidence" value="ECO:0007669"/>
    <property type="project" value="TreeGrafter"/>
</dbReference>
<feature type="compositionally biased region" description="Basic and acidic residues" evidence="1">
    <location>
        <begin position="506"/>
        <end position="515"/>
    </location>
</feature>
<feature type="compositionally biased region" description="Low complexity" evidence="1">
    <location>
        <begin position="804"/>
        <end position="815"/>
    </location>
</feature>
<dbReference type="GO" id="GO:0007009">
    <property type="term" value="P:plasma membrane organization"/>
    <property type="evidence" value="ECO:0007669"/>
    <property type="project" value="InterPro"/>
</dbReference>
<feature type="compositionally biased region" description="Polar residues" evidence="1">
    <location>
        <begin position="427"/>
        <end position="445"/>
    </location>
</feature>
<keyword evidence="4" id="KW-1185">Reference proteome</keyword>
<feature type="region of interest" description="Disordered" evidence="1">
    <location>
        <begin position="427"/>
        <end position="550"/>
    </location>
</feature>
<gene>
    <name evidence="3" type="primary">MTSS2</name>
</gene>
<dbReference type="Pfam" id="PF02205">
    <property type="entry name" value="WH2"/>
    <property type="match status" value="1"/>
</dbReference>
<feature type="region of interest" description="Disordered" evidence="1">
    <location>
        <begin position="744"/>
        <end position="774"/>
    </location>
</feature>
<feature type="region of interest" description="Disordered" evidence="1">
    <location>
        <begin position="365"/>
        <end position="411"/>
    </location>
</feature>
<dbReference type="InterPro" id="IPR003124">
    <property type="entry name" value="WH2_dom"/>
</dbReference>
<feature type="region of interest" description="Disordered" evidence="1">
    <location>
        <begin position="647"/>
        <end position="712"/>
    </location>
</feature>
<dbReference type="Pfam" id="PF08397">
    <property type="entry name" value="IMD"/>
    <property type="match status" value="1"/>
</dbReference>
<feature type="compositionally biased region" description="Low complexity" evidence="1">
    <location>
        <begin position="365"/>
        <end position="393"/>
    </location>
</feature>
<dbReference type="InterPro" id="IPR013606">
    <property type="entry name" value="I-BAR_dom"/>
</dbReference>
<dbReference type="PANTHER" id="PTHR15708:SF8">
    <property type="entry name" value="PROTEIN MTSS 2"/>
    <property type="match status" value="1"/>
</dbReference>
<dbReference type="GO" id="GO:0005546">
    <property type="term" value="F:phosphatidylinositol-4,5-bisphosphate binding"/>
    <property type="evidence" value="ECO:0007669"/>
    <property type="project" value="Ensembl"/>
</dbReference>
<organism evidence="3 4">
    <name type="scientific">Equus asinus</name>
    <name type="common">Donkey</name>
    <name type="synonym">Equus africanus asinus</name>
    <dbReference type="NCBI Taxonomy" id="9793"/>
    <lineage>
        <taxon>Eukaryota</taxon>
        <taxon>Metazoa</taxon>
        <taxon>Chordata</taxon>
        <taxon>Craniata</taxon>
        <taxon>Vertebrata</taxon>
        <taxon>Euteleostomi</taxon>
        <taxon>Mammalia</taxon>
        <taxon>Eutheria</taxon>
        <taxon>Laurasiatheria</taxon>
        <taxon>Perissodactyla</taxon>
        <taxon>Equidae</taxon>
        <taxon>Equus</taxon>
    </lineage>
</organism>
<dbReference type="GO" id="GO:0032587">
    <property type="term" value="C:ruffle membrane"/>
    <property type="evidence" value="ECO:0007669"/>
    <property type="project" value="Ensembl"/>
</dbReference>
<sequence>MASHPSHCPSENARRQGRFPVGLGVSSAFWSESQEPGPLFLRVVRTKAMDRCSHLGACICVQLEVVPCGRERILADSLHGPSCWPLPAGAKGGSWSDNESIRSSRRLAWPGWAGPGPMRTRAWVNIEAGSNPRSGPPACGMRWAGAGCGVFAGRRAPWWPQAGTAEARAGSFPPRALASPGATRDIGSALTRMCMRHRSIETKLRQFTNALLESLINPLQERIEDWKKSANQLDKDHAKEYKRARHEIKKKSSDTLKLQKKARKGKGDLQPQLDSALQDVNDMYLLLEETEKQAVRRALIEERGRFCTFITFLQPVVNGELTMLGEITHLQGIIDDLVVLTAEPHKLPPASEQVIKDLKGSDYSWSYQTPPSSPSSSSSRKSSMCSAPSSSSSAKGGGAPWPGGAQTYSPSSTCRYRSLAQPATTTARLSSVSSHDSGFISQDATYSKPPSPMPSDITSQKSSSSASSEASETCQSVSECSSPTSDWSKAGPHEQPAGTTLQRRKDRVELLRDTEPGPASGGALGPSGEEAPRPRMSPATIAAKHGEEVSPAASDLAMVLTRGLSLEHQKSSRDSLQYSSGYSTQTTTPSCSEDTIPSQGSDYDCYSVNGDADGEGPPEFDKSSTIPRNSNIAQNYRRLIQTKRPASTAGLPTAGLPTASGAPPGVATIRRTPSTKPTVRRALSSAGPIPIRPPIVPVKTPTVPDSPGYAGPTRAGSEECVFYTDEAASPLVPDLAKASPKRLSLPNTAWGSASPEAAGYPGPGGEEDDEQQQQLAANRHSLVEKLGELVAGAHALGEGQFPFPTALSTTPAEETPTPPPAATSDPPAEDMLVAIRRGVRLRRTVTNDRSAPRIL</sequence>
<dbReference type="GO" id="GO:0030027">
    <property type="term" value="C:lamellipodium"/>
    <property type="evidence" value="ECO:0007669"/>
    <property type="project" value="Ensembl"/>
</dbReference>
<dbReference type="PROSITE" id="PS51338">
    <property type="entry name" value="IMD"/>
    <property type="match status" value="1"/>
</dbReference>
<evidence type="ECO:0000313" key="4">
    <source>
        <dbReference type="Proteomes" id="UP000694387"/>
    </source>
</evidence>
<feature type="region of interest" description="Disordered" evidence="1">
    <location>
        <begin position="566"/>
        <end position="631"/>
    </location>
</feature>
<dbReference type="Gene3D" id="1.20.1270.60">
    <property type="entry name" value="Arfaptin homology (AH) domain/BAR domain"/>
    <property type="match status" value="1"/>
</dbReference>
<evidence type="ECO:0000256" key="1">
    <source>
        <dbReference type="SAM" id="MobiDB-lite"/>
    </source>
</evidence>
<feature type="domain" description="IMD" evidence="2">
    <location>
        <begin position="175"/>
        <end position="361"/>
    </location>
</feature>
<dbReference type="AlphaFoldDB" id="A0A9L0IWU1"/>
<dbReference type="Proteomes" id="UP000694387">
    <property type="component" value="Chromosome 28"/>
</dbReference>
<name>A0A9L0IWU1_EQUAS</name>
<proteinExistence type="predicted"/>
<dbReference type="PANTHER" id="PTHR15708">
    <property type="entry name" value="ACTIN BUNDLING/MISSING IN METASTASIS-RELATED"/>
    <property type="match status" value="1"/>
</dbReference>
<reference evidence="3 4" key="1">
    <citation type="journal article" date="2020" name="Nat. Commun.">
        <title>Donkey genomes provide new insights into domestication and selection for coat color.</title>
        <authorList>
            <person name="Wang"/>
            <person name="C."/>
            <person name="Li"/>
            <person name="H."/>
            <person name="Guo"/>
            <person name="Y."/>
            <person name="Huang"/>
            <person name="J."/>
            <person name="Sun"/>
            <person name="Y."/>
            <person name="Min"/>
            <person name="J."/>
            <person name="Wang"/>
            <person name="J."/>
            <person name="Fang"/>
            <person name="X."/>
            <person name="Zhao"/>
            <person name="Z."/>
            <person name="Wang"/>
            <person name="S."/>
            <person name="Zhang"/>
            <person name="Y."/>
            <person name="Liu"/>
            <person name="Q."/>
            <person name="Jiang"/>
            <person name="Q."/>
            <person name="Wang"/>
            <person name="X."/>
            <person name="Guo"/>
            <person name="Y."/>
            <person name="Yang"/>
            <person name="C."/>
            <person name="Wang"/>
            <person name="Y."/>
            <person name="Tian"/>
            <person name="F."/>
            <person name="Zhuang"/>
            <person name="G."/>
            <person name="Fan"/>
            <person name="Y."/>
            <person name="Gao"/>
            <person name="Q."/>
            <person name="Li"/>
            <person name="Y."/>
            <person name="Ju"/>
            <person name="Z."/>
            <person name="Li"/>
            <person name="J."/>
            <person name="Li"/>
            <person name="R."/>
            <person name="Hou"/>
            <person name="M."/>
            <person name="Yang"/>
            <person name="G."/>
            <person name="Liu"/>
            <person name="G."/>
            <person name="Liu"/>
            <person name="W."/>
            <person name="Guo"/>
            <person name="J."/>
            <person name="Pan"/>
            <person name="S."/>
            <person name="Fan"/>
            <person name="G."/>
            <person name="Zhang"/>
            <person name="W."/>
            <person name="Zhang"/>
            <person name="R."/>
            <person name="Yu"/>
            <person name="J."/>
            <person name="Zhang"/>
            <person name="X."/>
            <person name="Yin"/>
            <person name="Q."/>
            <person name="Ji"/>
            <person name="C."/>
            <person name="Jin"/>
            <person name="Y."/>
            <person name="Yue"/>
            <person name="G."/>
            <person name="Liu"/>
            <person name="M."/>
            <person name="Xu"/>
            <person name="J."/>
            <person name="Liu"/>
            <person name="S."/>
            <person name="Jordana"/>
            <person name="J."/>
            <person name="Noce"/>
            <person name="A."/>
            <person name="Amills"/>
            <person name="M."/>
            <person name="Wu"/>
            <person name="D.D."/>
            <person name="Li"/>
            <person name="S."/>
            <person name="Zhou"/>
            <person name="X. and Zhong"/>
            <person name="J."/>
        </authorList>
    </citation>
    <scope>NUCLEOTIDE SEQUENCE [LARGE SCALE GENOMIC DNA]</scope>
</reference>
<feature type="compositionally biased region" description="Low complexity" evidence="1">
    <location>
        <begin position="575"/>
        <end position="588"/>
    </location>
</feature>
<protein>
    <submittedName>
        <fullName evidence="3">MTSS I-BAR domain containing 2</fullName>
    </submittedName>
</protein>
<dbReference type="InterPro" id="IPR027267">
    <property type="entry name" value="AH/BAR_dom_sf"/>
</dbReference>
<dbReference type="InterPro" id="IPR030127">
    <property type="entry name" value="MTSS1/MTSS2"/>
</dbReference>
<dbReference type="GO" id="GO:0030864">
    <property type="term" value="C:cortical actin cytoskeleton"/>
    <property type="evidence" value="ECO:0007669"/>
    <property type="project" value="Ensembl"/>
</dbReference>
<feature type="region of interest" description="Disordered" evidence="1">
    <location>
        <begin position="800"/>
        <end position="829"/>
    </location>
</feature>
<feature type="compositionally biased region" description="Polar residues" evidence="1">
    <location>
        <begin position="477"/>
        <end position="487"/>
    </location>
</feature>
<reference evidence="3" key="3">
    <citation type="submission" date="2025-09" db="UniProtKB">
        <authorList>
            <consortium name="Ensembl"/>
        </authorList>
    </citation>
    <scope>IDENTIFICATION</scope>
</reference>
<dbReference type="GO" id="GO:0030031">
    <property type="term" value="P:cell projection assembly"/>
    <property type="evidence" value="ECO:0007669"/>
    <property type="project" value="TreeGrafter"/>
</dbReference>
<dbReference type="SUPFAM" id="SSF103657">
    <property type="entry name" value="BAR/IMD domain-like"/>
    <property type="match status" value="1"/>
</dbReference>
<dbReference type="GO" id="GO:0097581">
    <property type="term" value="P:lamellipodium organization"/>
    <property type="evidence" value="ECO:0007669"/>
    <property type="project" value="Ensembl"/>
</dbReference>
<dbReference type="GO" id="GO:0031267">
    <property type="term" value="F:small GTPase binding"/>
    <property type="evidence" value="ECO:0007669"/>
    <property type="project" value="Ensembl"/>
</dbReference>
<evidence type="ECO:0000313" key="3">
    <source>
        <dbReference type="Ensembl" id="ENSEASP00005042242.1"/>
    </source>
</evidence>
<feature type="compositionally biased region" description="Polar residues" evidence="1">
    <location>
        <begin position="589"/>
        <end position="601"/>
    </location>
</feature>